<keyword evidence="4" id="KW-0812">Transmembrane</keyword>
<keyword evidence="4" id="KW-1133">Transmembrane helix</keyword>
<keyword evidence="4" id="KW-0472">Membrane</keyword>
<dbReference type="GO" id="GO:0016746">
    <property type="term" value="F:acyltransferase activity"/>
    <property type="evidence" value="ECO:0007669"/>
    <property type="project" value="UniProtKB-KW"/>
</dbReference>
<dbReference type="CDD" id="cd07989">
    <property type="entry name" value="LPLAT_AGPAT-like"/>
    <property type="match status" value="1"/>
</dbReference>
<keyword evidence="2" id="KW-0808">Transferase</keyword>
<dbReference type="EMBL" id="JBHULR010000004">
    <property type="protein sequence ID" value="MFD2548152.1"/>
    <property type="molecule type" value="Genomic_DNA"/>
</dbReference>
<reference evidence="7" key="1">
    <citation type="journal article" date="2019" name="Int. J. Syst. Evol. Microbiol.">
        <title>The Global Catalogue of Microorganisms (GCM) 10K type strain sequencing project: providing services to taxonomists for standard genome sequencing and annotation.</title>
        <authorList>
            <consortium name="The Broad Institute Genomics Platform"/>
            <consortium name="The Broad Institute Genome Sequencing Center for Infectious Disease"/>
            <person name="Wu L."/>
            <person name="Ma J."/>
        </authorList>
    </citation>
    <scope>NUCLEOTIDE SEQUENCE [LARGE SCALE GENOMIC DNA]</scope>
    <source>
        <strain evidence="7">KCTC 42662</strain>
    </source>
</reference>
<evidence type="ECO:0000313" key="7">
    <source>
        <dbReference type="Proteomes" id="UP001597545"/>
    </source>
</evidence>
<dbReference type="SMART" id="SM00563">
    <property type="entry name" value="PlsC"/>
    <property type="match status" value="1"/>
</dbReference>
<sequence length="247" mass="28723">MIKAWRKLHLYAYFASVLFFFSLGYPLLFFYALDYQKNYNKIVSLRRWISLAGIYAVGIRIKVEFEQNIDWSKNYVLCPNHTSFLDITVLNYLCRTPFSFMGKVELLRNPVTGIFFRTIDIPVKRDSKISSFKAYKRAIDLLGQGKSLVIFPEGKIDNHYPPVLHEFKSGAFRLASENQMPILPIVIQDAWKILWDDGNTYGSKPGTIHVRVLAPIQTTDYDQKKHVSLEAQVYDKMKEAWDMCNKS</sequence>
<evidence type="ECO:0000256" key="4">
    <source>
        <dbReference type="SAM" id="Phobius"/>
    </source>
</evidence>
<feature type="transmembrane region" description="Helical" evidence="4">
    <location>
        <begin position="12"/>
        <end position="33"/>
    </location>
</feature>
<dbReference type="PANTHER" id="PTHR10434">
    <property type="entry name" value="1-ACYL-SN-GLYCEROL-3-PHOSPHATE ACYLTRANSFERASE"/>
    <property type="match status" value="1"/>
</dbReference>
<keyword evidence="7" id="KW-1185">Reference proteome</keyword>
<comment type="caution">
    <text evidence="6">The sequence shown here is derived from an EMBL/GenBank/DDBJ whole genome shotgun (WGS) entry which is preliminary data.</text>
</comment>
<evidence type="ECO:0000313" key="6">
    <source>
        <dbReference type="EMBL" id="MFD2548152.1"/>
    </source>
</evidence>
<protein>
    <submittedName>
        <fullName evidence="6">Lysophospholipid acyltransferase family protein</fullName>
    </submittedName>
</protein>
<evidence type="ECO:0000256" key="3">
    <source>
        <dbReference type="ARBA" id="ARBA00023315"/>
    </source>
</evidence>
<accession>A0ABW5KH87</accession>
<proteinExistence type="predicted"/>
<dbReference type="InterPro" id="IPR002123">
    <property type="entry name" value="Plipid/glycerol_acylTrfase"/>
</dbReference>
<evidence type="ECO:0000259" key="5">
    <source>
        <dbReference type="SMART" id="SM00563"/>
    </source>
</evidence>
<gene>
    <name evidence="6" type="ORF">ACFSR5_10900</name>
</gene>
<feature type="domain" description="Phospholipid/glycerol acyltransferase" evidence="5">
    <location>
        <begin position="75"/>
        <end position="190"/>
    </location>
</feature>
<organism evidence="6 7">
    <name type="scientific">Sphingobacterium suaedae</name>
    <dbReference type="NCBI Taxonomy" id="1686402"/>
    <lineage>
        <taxon>Bacteria</taxon>
        <taxon>Pseudomonadati</taxon>
        <taxon>Bacteroidota</taxon>
        <taxon>Sphingobacteriia</taxon>
        <taxon>Sphingobacteriales</taxon>
        <taxon>Sphingobacteriaceae</taxon>
        <taxon>Sphingobacterium</taxon>
    </lineage>
</organism>
<evidence type="ECO:0000256" key="2">
    <source>
        <dbReference type="ARBA" id="ARBA00022679"/>
    </source>
</evidence>
<comment type="pathway">
    <text evidence="1">Lipid metabolism.</text>
</comment>
<dbReference type="PANTHER" id="PTHR10434:SF11">
    <property type="entry name" value="1-ACYL-SN-GLYCEROL-3-PHOSPHATE ACYLTRANSFERASE"/>
    <property type="match status" value="1"/>
</dbReference>
<keyword evidence="3 6" id="KW-0012">Acyltransferase</keyword>
<evidence type="ECO:0000256" key="1">
    <source>
        <dbReference type="ARBA" id="ARBA00005189"/>
    </source>
</evidence>
<dbReference type="Pfam" id="PF01553">
    <property type="entry name" value="Acyltransferase"/>
    <property type="match status" value="1"/>
</dbReference>
<dbReference type="Proteomes" id="UP001597545">
    <property type="component" value="Unassembled WGS sequence"/>
</dbReference>
<name>A0ABW5KH87_9SPHI</name>
<dbReference type="RefSeq" id="WP_380903634.1">
    <property type="nucleotide sequence ID" value="NZ_JBHUEG010000001.1"/>
</dbReference>
<dbReference type="SUPFAM" id="SSF69593">
    <property type="entry name" value="Glycerol-3-phosphate (1)-acyltransferase"/>
    <property type="match status" value="1"/>
</dbReference>